<sequence length="154" mass="18287">MEPEIKERIEEQLKNYPFLKSKIKITTNKIAHQEDYAAQAIDYSKIPGGKTNSVYSDVEEFVQNKLDKHPELIELIMRKERIDAALECLTYKEKRLVRYKYFEDMTDNEVSDKMRELELQTFSIRNDSTIRDYSSTTIQRMKKKVLEKLQKVGL</sequence>
<dbReference type="AlphaFoldDB" id="A0A1G8PUR6"/>
<reference evidence="1 2" key="1">
    <citation type="submission" date="2016-10" db="EMBL/GenBank/DDBJ databases">
        <authorList>
            <person name="de Groot N.N."/>
        </authorList>
    </citation>
    <scope>NUCLEOTIDE SEQUENCE [LARGE SCALE GENOMIC DNA]</scope>
    <source>
        <strain evidence="1 2">WG7</strain>
    </source>
</reference>
<proteinExistence type="predicted"/>
<dbReference type="EMBL" id="FNEH01000021">
    <property type="protein sequence ID" value="SDI96231.1"/>
    <property type="molecule type" value="Genomic_DNA"/>
</dbReference>
<dbReference type="Proteomes" id="UP000198945">
    <property type="component" value="Unassembled WGS sequence"/>
</dbReference>
<accession>A0A1G8PUR6</accession>
<name>A0A1G8PUR6_9FIRM</name>
<evidence type="ECO:0000313" key="2">
    <source>
        <dbReference type="Proteomes" id="UP000198945"/>
    </source>
</evidence>
<protein>
    <recommendedName>
        <fullName evidence="3">Phage transcriptional activator, RinA family</fullName>
    </recommendedName>
</protein>
<dbReference type="InterPro" id="IPR013324">
    <property type="entry name" value="RNA_pol_sigma_r3/r4-like"/>
</dbReference>
<evidence type="ECO:0008006" key="3">
    <source>
        <dbReference type="Google" id="ProtNLM"/>
    </source>
</evidence>
<dbReference type="RefSeq" id="WP_089716414.1">
    <property type="nucleotide sequence ID" value="NZ_FNEH01000021.1"/>
</dbReference>
<organism evidence="1 2">
    <name type="scientific">Halanaerobium congolense</name>
    <dbReference type="NCBI Taxonomy" id="54121"/>
    <lineage>
        <taxon>Bacteria</taxon>
        <taxon>Bacillati</taxon>
        <taxon>Bacillota</taxon>
        <taxon>Clostridia</taxon>
        <taxon>Halanaerobiales</taxon>
        <taxon>Halanaerobiaceae</taxon>
        <taxon>Halanaerobium</taxon>
    </lineage>
</organism>
<evidence type="ECO:0000313" key="1">
    <source>
        <dbReference type="EMBL" id="SDI96231.1"/>
    </source>
</evidence>
<gene>
    <name evidence="1" type="ORF">SAMN04515654_12136</name>
</gene>
<dbReference type="SUPFAM" id="SSF88659">
    <property type="entry name" value="Sigma3 and sigma4 domains of RNA polymerase sigma factors"/>
    <property type="match status" value="1"/>
</dbReference>
<dbReference type="Gene3D" id="1.20.140.160">
    <property type="match status" value="1"/>
</dbReference>